<proteinExistence type="inferred from homology"/>
<dbReference type="GO" id="GO:0005319">
    <property type="term" value="F:lipid transporter activity"/>
    <property type="evidence" value="ECO:0007669"/>
    <property type="project" value="TreeGrafter"/>
</dbReference>
<dbReference type="PROSITE" id="PS00211">
    <property type="entry name" value="ABC_TRANSPORTER_1"/>
    <property type="match status" value="1"/>
</dbReference>
<evidence type="ECO:0000256" key="10">
    <source>
        <dbReference type="SAM" id="Phobius"/>
    </source>
</evidence>
<evidence type="ECO:0000313" key="13">
    <source>
        <dbReference type="Proteomes" id="UP000187455"/>
    </source>
</evidence>
<dbReference type="InterPro" id="IPR003593">
    <property type="entry name" value="AAA+_ATPase"/>
</dbReference>
<gene>
    <name evidence="12" type="ORF">AYI68_g4681</name>
</gene>
<evidence type="ECO:0000313" key="12">
    <source>
        <dbReference type="EMBL" id="OLY81216.1"/>
    </source>
</evidence>
<dbReference type="FunFam" id="3.40.50.300:FF:000665">
    <property type="entry name" value="ABC transporter A family member 2"/>
    <property type="match status" value="1"/>
</dbReference>
<dbReference type="OrthoDB" id="8061355at2759"/>
<evidence type="ECO:0000256" key="9">
    <source>
        <dbReference type="ARBA" id="ARBA00023136"/>
    </source>
</evidence>
<feature type="transmembrane region" description="Helical" evidence="10">
    <location>
        <begin position="486"/>
        <end position="508"/>
    </location>
</feature>
<dbReference type="GO" id="GO:0005524">
    <property type="term" value="F:ATP binding"/>
    <property type="evidence" value="ECO:0007669"/>
    <property type="project" value="UniProtKB-KW"/>
</dbReference>
<dbReference type="EMBL" id="LSSL01002667">
    <property type="protein sequence ID" value="OLY81216.1"/>
    <property type="molecule type" value="Genomic_DNA"/>
</dbReference>
<dbReference type="SMART" id="SM00382">
    <property type="entry name" value="AAA"/>
    <property type="match status" value="1"/>
</dbReference>
<evidence type="ECO:0000256" key="3">
    <source>
        <dbReference type="ARBA" id="ARBA00022448"/>
    </source>
</evidence>
<dbReference type="SUPFAM" id="SSF52540">
    <property type="entry name" value="P-loop containing nucleoside triphosphate hydrolases"/>
    <property type="match status" value="1"/>
</dbReference>
<feature type="transmembrane region" description="Helical" evidence="10">
    <location>
        <begin position="32"/>
        <end position="57"/>
    </location>
</feature>
<dbReference type="PANTHER" id="PTHR19229">
    <property type="entry name" value="ATP-BINDING CASSETTE TRANSPORTER SUBFAMILY A ABCA"/>
    <property type="match status" value="1"/>
</dbReference>
<feature type="transmembrane region" description="Helical" evidence="10">
    <location>
        <begin position="448"/>
        <end position="466"/>
    </location>
</feature>
<dbReference type="AlphaFoldDB" id="A0A1R0GWD7"/>
<dbReference type="Gene3D" id="3.40.50.300">
    <property type="entry name" value="P-loop containing nucleotide triphosphate hydrolases"/>
    <property type="match status" value="1"/>
</dbReference>
<feature type="transmembrane region" description="Helical" evidence="10">
    <location>
        <begin position="556"/>
        <end position="576"/>
    </location>
</feature>
<dbReference type="GO" id="GO:0016887">
    <property type="term" value="F:ATP hydrolysis activity"/>
    <property type="evidence" value="ECO:0007669"/>
    <property type="project" value="InterPro"/>
</dbReference>
<keyword evidence="8 10" id="KW-1133">Transmembrane helix</keyword>
<dbReference type="PANTHER" id="PTHR19229:SF36">
    <property type="entry name" value="ATP-BINDING CASSETTE SUB-FAMILY A MEMBER 2"/>
    <property type="match status" value="1"/>
</dbReference>
<dbReference type="InterPro" id="IPR017871">
    <property type="entry name" value="ABC_transporter-like_CS"/>
</dbReference>
<evidence type="ECO:0000259" key="11">
    <source>
        <dbReference type="PROSITE" id="PS50893"/>
    </source>
</evidence>
<evidence type="ECO:0000256" key="5">
    <source>
        <dbReference type="ARBA" id="ARBA00022737"/>
    </source>
</evidence>
<accession>A0A1R0GWD7</accession>
<dbReference type="PROSITE" id="PS50893">
    <property type="entry name" value="ABC_TRANSPORTER_2"/>
    <property type="match status" value="1"/>
</dbReference>
<protein>
    <submittedName>
        <fullName evidence="12">ABC transporter A family member 9</fullName>
    </submittedName>
</protein>
<feature type="transmembrane region" description="Helical" evidence="10">
    <location>
        <begin position="520"/>
        <end position="544"/>
    </location>
</feature>
<dbReference type="InterPro" id="IPR013525">
    <property type="entry name" value="ABC2_TM"/>
</dbReference>
<keyword evidence="5" id="KW-0677">Repeat</keyword>
<dbReference type="Proteomes" id="UP000187455">
    <property type="component" value="Unassembled WGS sequence"/>
</dbReference>
<dbReference type="GO" id="GO:0140359">
    <property type="term" value="F:ABC-type transporter activity"/>
    <property type="evidence" value="ECO:0007669"/>
    <property type="project" value="InterPro"/>
</dbReference>
<evidence type="ECO:0000256" key="7">
    <source>
        <dbReference type="ARBA" id="ARBA00022840"/>
    </source>
</evidence>
<dbReference type="CDD" id="cd03263">
    <property type="entry name" value="ABC_subfamily_A"/>
    <property type="match status" value="1"/>
</dbReference>
<name>A0A1R0GWD7_9FUNG</name>
<dbReference type="InterPro" id="IPR003439">
    <property type="entry name" value="ABC_transporter-like_ATP-bd"/>
</dbReference>
<dbReference type="STRING" id="133383.A0A1R0GWD7"/>
<keyword evidence="6" id="KW-0547">Nucleotide-binding</keyword>
<keyword evidence="13" id="KW-1185">Reference proteome</keyword>
<dbReference type="Pfam" id="PF00005">
    <property type="entry name" value="ABC_tran"/>
    <property type="match status" value="1"/>
</dbReference>
<feature type="domain" description="ABC transporter" evidence="11">
    <location>
        <begin position="708"/>
        <end position="938"/>
    </location>
</feature>
<keyword evidence="4 10" id="KW-0812">Transmembrane</keyword>
<evidence type="ECO:0000256" key="8">
    <source>
        <dbReference type="ARBA" id="ARBA00022989"/>
    </source>
</evidence>
<dbReference type="GO" id="GO:0016020">
    <property type="term" value="C:membrane"/>
    <property type="evidence" value="ECO:0007669"/>
    <property type="project" value="UniProtKB-SubCell"/>
</dbReference>
<evidence type="ECO:0000256" key="1">
    <source>
        <dbReference type="ARBA" id="ARBA00004141"/>
    </source>
</evidence>
<organism evidence="12 13">
    <name type="scientific">Smittium mucronatum</name>
    <dbReference type="NCBI Taxonomy" id="133383"/>
    <lineage>
        <taxon>Eukaryota</taxon>
        <taxon>Fungi</taxon>
        <taxon>Fungi incertae sedis</taxon>
        <taxon>Zoopagomycota</taxon>
        <taxon>Kickxellomycotina</taxon>
        <taxon>Harpellomycetes</taxon>
        <taxon>Harpellales</taxon>
        <taxon>Legeriomycetaceae</taxon>
        <taxon>Smittium</taxon>
    </lineage>
</organism>
<comment type="similarity">
    <text evidence="2">Belongs to the ABC transporter superfamily. ABCA family.</text>
</comment>
<dbReference type="InterPro" id="IPR026082">
    <property type="entry name" value="ABCA"/>
</dbReference>
<evidence type="ECO:0000256" key="4">
    <source>
        <dbReference type="ARBA" id="ARBA00022692"/>
    </source>
</evidence>
<evidence type="ECO:0000256" key="6">
    <source>
        <dbReference type="ARBA" id="ARBA00022741"/>
    </source>
</evidence>
<keyword evidence="9 10" id="KW-0472">Membrane</keyword>
<comment type="subcellular location">
    <subcellularLocation>
        <location evidence="1">Membrane</location>
        <topology evidence="1">Multi-pass membrane protein</topology>
    </subcellularLocation>
</comment>
<feature type="transmembrane region" description="Helical" evidence="10">
    <location>
        <begin position="622"/>
        <end position="645"/>
    </location>
</feature>
<dbReference type="InterPro" id="IPR027417">
    <property type="entry name" value="P-loop_NTPase"/>
</dbReference>
<sequence length="1023" mass="114644">MDSEYDSTPVERKSFQFRALLRNKLSYQRRQLKINICCVALCPFLMVAIGGIIGIVIKRVIKNSNPRANYLMCSNENVLDDYNLPISGINLDNLPTFDSSQVPKSKSGELYYLTNYYILPYTISDKTGQTRPFSIADPAPSCAWSLDKDYSFSDPYFLNPNVSLSARIEASDKPDPLGGWLNTILLAQDKYALKLFINQGAPWFLVRDSPTGGAGYRNRAQPISIPSTVLYGPGFDSGSTIQDYLSSNSSQSIINSTMGSGILNQATTRFYFNAPMQNVSYPYSFQAVPWFDSMGSNNVTAEDVDDALSNKVKSVLAKIQTLEPNIFNALYANVSDPDDYNSLLYYYGNTSFISTELPWGALVFDKTDNENMVWEYTLQVGENVQTSSAGSILPIVQRMVNQQAELGNSFLKSALNNAEASIVHLLRAMPQIYIYEFSVPIGSLVGTSLYPFGVTFLISIFVLIIVKEKEDRILIMMQMNGLKLKYYYISHYLHFFILAIWSFIFFVISGKVFKLEMFEGTSLGVLCILLLVWANAMISVSFFLSSIFQKSSSSQVIIYLIVLWSVIIDGAISFIYTSSPPLAYLIWPPFAMFRGMSRINAAAVSTERPSYTFSDLKSGDDVFNSIIALIIGWFVYLILAVYLNLVIGGDFGIRRPWHFFITDFFKKEVEIPRTLDSVDESELQFEDSDVKAERNRVLNDQFSHDNPLILRRVRKVYPGGKIAVKDVTMTVEKGTIFGLLGPNGAGKTTIISMMSGLYRMSSGYATLAGFDVTTQTKQVYRNVGICPQHDILWDDLSISEHLYFYARIKGIPAKDEKAVVDDVIERVDLTSMKNVLSKNLSGGQKRRLSIAISFVGNPSVVFLDEPTTGLDPEVRRTVWNIINGNKEGRTIILTTHSMEEAEVLCNRIGIMAQGTMRCIGTQLRLKQLYGSGFLVTISCDRSYLPNAKKFVESMLPIDAQLVDNFVNGASWEFKPQPNLIATLYNQLNANKDHYNINDWGICQTSLDEVFLRIIGEDESGATE</sequence>
<evidence type="ECO:0000256" key="2">
    <source>
        <dbReference type="ARBA" id="ARBA00008869"/>
    </source>
</evidence>
<dbReference type="Pfam" id="PF12698">
    <property type="entry name" value="ABC2_membrane_3"/>
    <property type="match status" value="1"/>
</dbReference>
<keyword evidence="7" id="KW-0067">ATP-binding</keyword>
<comment type="caution">
    <text evidence="12">The sequence shown here is derived from an EMBL/GenBank/DDBJ whole genome shotgun (WGS) entry which is preliminary data.</text>
</comment>
<keyword evidence="3" id="KW-0813">Transport</keyword>
<reference evidence="12 13" key="1">
    <citation type="journal article" date="2016" name="Mol. Biol. Evol.">
        <title>Genome-Wide Survey of Gut Fungi (Harpellales) Reveals the First Horizontally Transferred Ubiquitin Gene from a Mosquito Host.</title>
        <authorList>
            <person name="Wang Y."/>
            <person name="White M.M."/>
            <person name="Kvist S."/>
            <person name="Moncalvo J.M."/>
        </authorList>
    </citation>
    <scope>NUCLEOTIDE SEQUENCE [LARGE SCALE GENOMIC DNA]</scope>
    <source>
        <strain evidence="12 13">ALG-7-W6</strain>
    </source>
</reference>